<keyword evidence="3" id="KW-1185">Reference proteome</keyword>
<evidence type="ECO:0000313" key="2">
    <source>
        <dbReference type="EMBL" id="OXT02271.1"/>
    </source>
</evidence>
<dbReference type="Pfam" id="PF13439">
    <property type="entry name" value="Glyco_transf_4"/>
    <property type="match status" value="1"/>
</dbReference>
<feature type="domain" description="Glycosyltransferase subfamily 4-like N-terminal" evidence="1">
    <location>
        <begin position="16"/>
        <end position="167"/>
    </location>
</feature>
<accession>A0A231V2L3</accession>
<keyword evidence="2" id="KW-0328">Glycosyltransferase</keyword>
<evidence type="ECO:0000259" key="1">
    <source>
        <dbReference type="Pfam" id="PF13439"/>
    </source>
</evidence>
<dbReference type="AlphaFoldDB" id="A0A231V2L3"/>
<dbReference type="PANTHER" id="PTHR45947">
    <property type="entry name" value="SULFOQUINOVOSYL TRANSFERASE SQD2"/>
    <property type="match status" value="1"/>
</dbReference>
<dbReference type="SUPFAM" id="SSF53756">
    <property type="entry name" value="UDP-Glycosyltransferase/glycogen phosphorylase"/>
    <property type="match status" value="1"/>
</dbReference>
<comment type="caution">
    <text evidence="2">The sequence shown here is derived from an EMBL/GenBank/DDBJ whole genome shotgun (WGS) entry which is preliminary data.</text>
</comment>
<sequence length="350" mass="37421">MGQTILIATDAAPPQINGVVRTMGIVADHLGTAGHRVETIGPSRFRSIALPSYPEIPLALATSGAMERMAREIGPDHIHIVTEGPVGRAMRRACIRNGWRYTSAYHTRFPEYLRARLPVPVRLTHAILRRFHSKGEATLVPTASIAADLETRGYGNLQVWTRGVDRDLFHPARAIPLDLPRPIFLNVGRVATEKNIEAFLKLDLPGTKLIVGDGPQRAELERRFPEAVFLGAKTGIDLAAHFAGADVFVFPSRTDTFGLVLLEALASGLPVAAYPVPGPADVMAEAGPAAGLCDDDLGRAALGALELGRVDPESVLGSFSWQACADIFLQTLVPAGVKPEPSPASQAAFA</sequence>
<dbReference type="CDD" id="cd03814">
    <property type="entry name" value="GT4-like"/>
    <property type="match status" value="1"/>
</dbReference>
<dbReference type="InterPro" id="IPR028098">
    <property type="entry name" value="Glyco_trans_4-like_N"/>
</dbReference>
<dbReference type="InterPro" id="IPR050194">
    <property type="entry name" value="Glycosyltransferase_grp1"/>
</dbReference>
<gene>
    <name evidence="2" type="ORF">B7H23_05010</name>
</gene>
<dbReference type="RefSeq" id="WP_094076227.1">
    <property type="nucleotide sequence ID" value="NZ_NBYO01000001.1"/>
</dbReference>
<name>A0A231V2L3_9HYPH</name>
<reference evidence="3" key="1">
    <citation type="journal article" date="2017" name="Int. J. Syst. Evol. Microbiol.">
        <title>Notoacmeibacter marinus gen. nov., sp. nov., isolated from the gut of a limpet and proposal of Notoacmeibacteraceae fam. nov. in the order Rhizobiales of the class Alphaproteobacteria.</title>
        <authorList>
            <person name="Huang Z."/>
            <person name="Guo F."/>
            <person name="Lai Q."/>
        </authorList>
    </citation>
    <scope>NUCLEOTIDE SEQUENCE [LARGE SCALE GENOMIC DNA]</scope>
    <source>
        <strain evidence="3">XMTR2A4</strain>
    </source>
</reference>
<dbReference type="Gene3D" id="3.40.50.2000">
    <property type="entry name" value="Glycogen Phosphorylase B"/>
    <property type="match status" value="2"/>
</dbReference>
<dbReference type="GO" id="GO:0016757">
    <property type="term" value="F:glycosyltransferase activity"/>
    <property type="evidence" value="ECO:0007669"/>
    <property type="project" value="UniProtKB-KW"/>
</dbReference>
<proteinExistence type="predicted"/>
<dbReference type="PANTHER" id="PTHR45947:SF3">
    <property type="entry name" value="SULFOQUINOVOSYL TRANSFERASE SQD2"/>
    <property type="match status" value="1"/>
</dbReference>
<evidence type="ECO:0000313" key="3">
    <source>
        <dbReference type="Proteomes" id="UP000215405"/>
    </source>
</evidence>
<protein>
    <submittedName>
        <fullName evidence="2">Alpha-mannosyltransferase</fullName>
    </submittedName>
</protein>
<organism evidence="2 3">
    <name type="scientific">Notoacmeibacter marinus</name>
    <dbReference type="NCBI Taxonomy" id="1876515"/>
    <lineage>
        <taxon>Bacteria</taxon>
        <taxon>Pseudomonadati</taxon>
        <taxon>Pseudomonadota</taxon>
        <taxon>Alphaproteobacteria</taxon>
        <taxon>Hyphomicrobiales</taxon>
        <taxon>Notoacmeibacteraceae</taxon>
        <taxon>Notoacmeibacter</taxon>
    </lineage>
</organism>
<keyword evidence="2" id="KW-0808">Transferase</keyword>
<dbReference type="Proteomes" id="UP000215405">
    <property type="component" value="Unassembled WGS sequence"/>
</dbReference>
<dbReference type="EMBL" id="NBYO01000001">
    <property type="protein sequence ID" value="OXT02271.1"/>
    <property type="molecule type" value="Genomic_DNA"/>
</dbReference>
<dbReference type="Pfam" id="PF13692">
    <property type="entry name" value="Glyco_trans_1_4"/>
    <property type="match status" value="1"/>
</dbReference>